<dbReference type="EMBL" id="NGOH01000031">
    <property type="protein sequence ID" value="OYS14541.1"/>
    <property type="molecule type" value="Genomic_DNA"/>
</dbReference>
<evidence type="ECO:0000256" key="1">
    <source>
        <dbReference type="SAM" id="Phobius"/>
    </source>
</evidence>
<evidence type="ECO:0000313" key="3">
    <source>
        <dbReference type="Proteomes" id="UP000215693"/>
    </source>
</evidence>
<keyword evidence="1" id="KW-0812">Transmembrane</keyword>
<name>A0A9X6RWF4_LACJH</name>
<evidence type="ECO:0000313" key="2">
    <source>
        <dbReference type="EMBL" id="OYS14541.1"/>
    </source>
</evidence>
<sequence>MILWSGFFAYNKFSIILTMFSYYNFTYKMLYLTCNKLGILKFNALKKHYLIVTKGNAFLSLSATF</sequence>
<keyword evidence="1" id="KW-0472">Membrane</keyword>
<protein>
    <submittedName>
        <fullName evidence="2">Uncharacterized protein</fullName>
    </submittedName>
</protein>
<accession>A0A9X6RWF4</accession>
<comment type="caution">
    <text evidence="2">The sequence shown here is derived from an EMBL/GenBank/DDBJ whole genome shotgun (WGS) entry which is preliminary data.</text>
</comment>
<organism evidence="2 3">
    <name type="scientific">Lactobacillus johnsonii</name>
    <dbReference type="NCBI Taxonomy" id="33959"/>
    <lineage>
        <taxon>Bacteria</taxon>
        <taxon>Bacillati</taxon>
        <taxon>Bacillota</taxon>
        <taxon>Bacilli</taxon>
        <taxon>Lactobacillales</taxon>
        <taxon>Lactobacillaceae</taxon>
        <taxon>Lactobacillus</taxon>
    </lineage>
</organism>
<gene>
    <name evidence="2" type="ORF">CBF50_01690</name>
</gene>
<dbReference type="AlphaFoldDB" id="A0A9X6RWF4"/>
<feature type="transmembrane region" description="Helical" evidence="1">
    <location>
        <begin position="6"/>
        <end position="25"/>
    </location>
</feature>
<reference evidence="2 3" key="2">
    <citation type="submission" date="2017-09" db="EMBL/GenBank/DDBJ databases">
        <title>Tripartite evolution among Lactobacillus johnsonii, Lactobacillus taiwanensis, Lactobacillus reuteri and their rodent host.</title>
        <authorList>
            <person name="Wang T."/>
            <person name="Knowles S."/>
            <person name="Cheng C."/>
        </authorList>
    </citation>
    <scope>NUCLEOTIDE SEQUENCE [LARGE SCALE GENOMIC DNA]</scope>
    <source>
        <strain evidence="2 3">117c</strain>
    </source>
</reference>
<dbReference type="Proteomes" id="UP000215693">
    <property type="component" value="Unassembled WGS sequence"/>
</dbReference>
<reference evidence="2 3" key="1">
    <citation type="submission" date="2017-04" db="EMBL/GenBank/DDBJ databases">
        <authorList>
            <person name="Lin X.B."/>
            <person name="Stothard P."/>
            <person name="Tasseva G."/>
            <person name="Walter J."/>
        </authorList>
    </citation>
    <scope>NUCLEOTIDE SEQUENCE [LARGE SCALE GENOMIC DNA]</scope>
    <source>
        <strain evidence="2 3">117c</strain>
    </source>
</reference>
<keyword evidence="1" id="KW-1133">Transmembrane helix</keyword>
<proteinExistence type="predicted"/>